<dbReference type="SUPFAM" id="SSF51004">
    <property type="entry name" value="C-terminal (heme d1) domain of cytochrome cd1-nitrite reductase"/>
    <property type="match status" value="1"/>
</dbReference>
<protein>
    <submittedName>
        <fullName evidence="3">Alkaline phosphatase</fullName>
    </submittedName>
</protein>
<feature type="domain" description="Choice-of-anchor I" evidence="2">
    <location>
        <begin position="49"/>
        <end position="576"/>
    </location>
</feature>
<dbReference type="InterPro" id="IPR052956">
    <property type="entry name" value="Mesenchyme-surface_protein"/>
</dbReference>
<feature type="non-terminal residue" evidence="3">
    <location>
        <position position="1"/>
    </location>
</feature>
<dbReference type="InterPro" id="IPR015943">
    <property type="entry name" value="WD40/YVTN_repeat-like_dom_sf"/>
</dbReference>
<evidence type="ECO:0000313" key="3">
    <source>
        <dbReference type="EMBL" id="NNH22419.1"/>
    </source>
</evidence>
<dbReference type="PANTHER" id="PTHR46928:SF1">
    <property type="entry name" value="MESENCHYME-SPECIFIC CELL SURFACE GLYCOPROTEIN"/>
    <property type="match status" value="1"/>
</dbReference>
<organism evidence="3 4">
    <name type="scientific">Pseudokineococcus marinus</name>
    <dbReference type="NCBI Taxonomy" id="351215"/>
    <lineage>
        <taxon>Bacteria</taxon>
        <taxon>Bacillati</taxon>
        <taxon>Actinomycetota</taxon>
        <taxon>Actinomycetes</taxon>
        <taxon>Kineosporiales</taxon>
        <taxon>Kineosporiaceae</taxon>
        <taxon>Pseudokineococcus</taxon>
    </lineage>
</organism>
<feature type="region of interest" description="Disordered" evidence="1">
    <location>
        <begin position="161"/>
        <end position="188"/>
    </location>
</feature>
<dbReference type="Pfam" id="PF22494">
    <property type="entry name" value="choice_anch_I"/>
    <property type="match status" value="1"/>
</dbReference>
<keyword evidence="4" id="KW-1185">Reference proteome</keyword>
<dbReference type="RefSeq" id="WP_171202263.1">
    <property type="nucleotide sequence ID" value="NZ_JABEMA010000039.1"/>
</dbReference>
<dbReference type="Proteomes" id="UP000555552">
    <property type="component" value="Unassembled WGS sequence"/>
</dbReference>
<evidence type="ECO:0000259" key="2">
    <source>
        <dbReference type="Pfam" id="PF22494"/>
    </source>
</evidence>
<gene>
    <name evidence="3" type="ORF">HLB09_04805</name>
</gene>
<accession>A0A849BH33</accession>
<dbReference type="AlphaFoldDB" id="A0A849BH33"/>
<dbReference type="InterPro" id="IPR055188">
    <property type="entry name" value="Choice_anch_I"/>
</dbReference>
<evidence type="ECO:0000256" key="1">
    <source>
        <dbReference type="SAM" id="MobiDB-lite"/>
    </source>
</evidence>
<name>A0A849BH33_9ACTN</name>
<sequence length="583" mass="61174">GLTSRWTTPAASAAPDAGARLGPVAADVRAPGAEVRLSVLGRYSSGAFAQSAAEIVAHDPGTHRVFVVNALNGRLDVLDASDPTAPVLETTVAFGAGEVPNSVDVREDGLVAVAVEAPRKTDRGRLVLLDGRAEQPREVGSVRVGALPDMVTWTPDGRTALVANEGEPSAPGDDGSEDAPERPGYAADPVGSVSVVDVVARGGDLDRLRVRTRTAGFERFEARRDELVAAGLRLTGPDAASLRLARNLEPEYITVADDGRTAWVALQEANALARLDVVRGRITDVLPLERVDHSRPGHGIDPSDRDGVADVRPVPVTGLQMPDGIASYTAADGETYVVTANEGDSRAWGDEDTWRETGGFSDEARAKDLGDDGLPPLCATSPAAGRLDDADLGRLTISWPDGLSADGSCVQDLHAYGSRSVSVLDADGRTVWDSGDQLERLVAQALPDFFNSDHEEATFDGRSDNKGPEPEGVTVGRVTTASGEERVYAFVGLERVGGVVVGDVTDPRDVRFVQYLNPRDLSVDTEVDDDDQPPAGWEAAGDLGPEGLAFVAAEDSPLPGVPLLVVGNEVSGTTTLLRLDVTG</sequence>
<dbReference type="PANTHER" id="PTHR46928">
    <property type="entry name" value="MESENCHYME-SPECIFIC CELL SURFACE GLYCOPROTEIN"/>
    <property type="match status" value="1"/>
</dbReference>
<dbReference type="InterPro" id="IPR011048">
    <property type="entry name" value="Haem_d1_sf"/>
</dbReference>
<reference evidence="3 4" key="1">
    <citation type="submission" date="2020-05" db="EMBL/GenBank/DDBJ databases">
        <title>MicrobeNet Type strains.</title>
        <authorList>
            <person name="Nicholson A.C."/>
        </authorList>
    </citation>
    <scope>NUCLEOTIDE SEQUENCE [LARGE SCALE GENOMIC DNA]</scope>
    <source>
        <strain evidence="3 4">JCM 14547</strain>
    </source>
</reference>
<evidence type="ECO:0000313" key="4">
    <source>
        <dbReference type="Proteomes" id="UP000555552"/>
    </source>
</evidence>
<dbReference type="Gene3D" id="2.130.10.10">
    <property type="entry name" value="YVTN repeat-like/Quinoprotein amine dehydrogenase"/>
    <property type="match status" value="1"/>
</dbReference>
<proteinExistence type="predicted"/>
<comment type="caution">
    <text evidence="3">The sequence shown here is derived from an EMBL/GenBank/DDBJ whole genome shotgun (WGS) entry which is preliminary data.</text>
</comment>
<dbReference type="NCBIfam" id="NF038117">
    <property type="entry name" value="choice_anch_I"/>
    <property type="match status" value="1"/>
</dbReference>
<dbReference type="EMBL" id="JABEMA010000039">
    <property type="protein sequence ID" value="NNH22419.1"/>
    <property type="molecule type" value="Genomic_DNA"/>
</dbReference>